<dbReference type="Pfam" id="PF18962">
    <property type="entry name" value="Por_Secre_tail"/>
    <property type="match status" value="1"/>
</dbReference>
<sequence>MKKITLLLFAVLLSASGFSQFTINEDFNSGAPAGWGTAVWEGTCDFQFGTDLPTGDDFLTQAWFYDDDACGDIPDVNFLSIISASYNLSGATTAVLTVDVAFQESGDQYFDIEVWEGSTTQLAVIAHFEDDMDPDIQTLSYDVSAYVNSSLTFRFTFMDDPEFDGTGSWGWHGGIDNFRLETDALGVADNQVEGFSMYPNPAKNSLNISAANTIDQIAIYDVLGRKVIDQSINLNNVEVNVSELTAGAYFIQVSSGTQKGSYKFIKQ</sequence>
<proteinExistence type="predicted"/>
<organism evidence="4 5">
    <name type="scientific">Halomarinibacterium sedimenti</name>
    <dbReference type="NCBI Taxonomy" id="2857106"/>
    <lineage>
        <taxon>Bacteria</taxon>
        <taxon>Pseudomonadati</taxon>
        <taxon>Bacteroidota</taxon>
        <taxon>Flavobacteriia</taxon>
        <taxon>Flavobacteriales</taxon>
        <taxon>Flavobacteriaceae</taxon>
        <taxon>Halomarinibacterium</taxon>
    </lineage>
</organism>
<dbReference type="NCBIfam" id="TIGR04183">
    <property type="entry name" value="Por_Secre_tail"/>
    <property type="match status" value="1"/>
</dbReference>
<reference evidence="4" key="1">
    <citation type="submission" date="2021-07" db="EMBL/GenBank/DDBJ databases">
        <title>Aureisphaera sp. CAU 1614 isolated from sea sediment.</title>
        <authorList>
            <person name="Kim W."/>
        </authorList>
    </citation>
    <scope>NUCLEOTIDE SEQUENCE</scope>
    <source>
        <strain evidence="4">CAU 1614</strain>
    </source>
</reference>
<evidence type="ECO:0000259" key="3">
    <source>
        <dbReference type="Pfam" id="PF18962"/>
    </source>
</evidence>
<dbReference type="EMBL" id="JAHWDP010000001">
    <property type="protein sequence ID" value="MBW2937188.1"/>
    <property type="molecule type" value="Genomic_DNA"/>
</dbReference>
<dbReference type="Proteomes" id="UP001138686">
    <property type="component" value="Unassembled WGS sequence"/>
</dbReference>
<feature type="chain" id="PRO_5040849713" evidence="2">
    <location>
        <begin position="22"/>
        <end position="267"/>
    </location>
</feature>
<keyword evidence="5" id="KW-1185">Reference proteome</keyword>
<feature type="domain" description="Secretion system C-terminal sorting" evidence="3">
    <location>
        <begin position="197"/>
        <end position="265"/>
    </location>
</feature>
<evidence type="ECO:0000256" key="2">
    <source>
        <dbReference type="SAM" id="SignalP"/>
    </source>
</evidence>
<feature type="signal peptide" evidence="2">
    <location>
        <begin position="1"/>
        <end position="21"/>
    </location>
</feature>
<accession>A0A9X1JWM9</accession>
<evidence type="ECO:0000313" key="4">
    <source>
        <dbReference type="EMBL" id="MBW2937188.1"/>
    </source>
</evidence>
<evidence type="ECO:0000256" key="1">
    <source>
        <dbReference type="ARBA" id="ARBA00022729"/>
    </source>
</evidence>
<dbReference type="InterPro" id="IPR026444">
    <property type="entry name" value="Secre_tail"/>
</dbReference>
<dbReference type="AlphaFoldDB" id="A0A9X1JWM9"/>
<evidence type="ECO:0000313" key="5">
    <source>
        <dbReference type="Proteomes" id="UP001138686"/>
    </source>
</evidence>
<keyword evidence="1 2" id="KW-0732">Signal</keyword>
<protein>
    <submittedName>
        <fullName evidence="4">T9SS type A sorting domain-containing protein</fullName>
    </submittedName>
</protein>
<dbReference type="RefSeq" id="WP_219051397.1">
    <property type="nucleotide sequence ID" value="NZ_JAHWDP010000001.1"/>
</dbReference>
<comment type="caution">
    <text evidence="4">The sequence shown here is derived from an EMBL/GenBank/DDBJ whole genome shotgun (WGS) entry which is preliminary data.</text>
</comment>
<gene>
    <name evidence="4" type="ORF">KXJ69_03670</name>
</gene>
<name>A0A9X1JWM9_9FLAO</name>